<protein>
    <submittedName>
        <fullName evidence="1">Uncharacterized protein</fullName>
    </submittedName>
</protein>
<name>A0A8S1SMT4_PAROT</name>
<gene>
    <name evidence="1" type="ORF">POCTA_138.1.T0140170</name>
</gene>
<evidence type="ECO:0000313" key="1">
    <source>
        <dbReference type="EMBL" id="CAD8142821.1"/>
    </source>
</evidence>
<sequence>MYSTYKHIFKQMNDIMQDPIINEFLSVKQIEDNIPDRKNIIKFGLILKQIDQFVKEQMIIEQKIKGKLLAIIKYDKSFPKFVNFIQIINNEYTIEFSQAHLDELSHITDSHTDDLYTLQDIIYEVVKRIKTRVNVEHLKYLLDQQIQHPISTKLYQINQPPTLIYLLQHNERIIFILIAVCNQEQIPLPCFINCLCLTGDQMKLRIDQNLERTILSIVQVKKVAEELGYNNVSLAEQGLLELKLQYYKQYLEIPEQDLIDSTLSVLVMKGIEVNQMQIRNLLTQTSKIQNSPQINRLKTLFNQLLETSQQMTERRQQNRNLKVNIVIVLKQVITKMIKDKTGFPQIINLMKLRNGNLKFDTTDTVLRKYFQYIQKPLVELYSVTSFTQLNNFCRTSVLNPTEQCEAEIIEKMLELVYQERSKYLVELKSIFEESKQTSNSLLMILSICQEKSNKPLEKSDKIEILFQIKVLIEQLLSYTEKNKIIELDSDEERYDHQLELNYNLYKYFIYSKFITLIQNHQINLLGRAQLHICEIKQIDQQDYIKNQNAGLLQQDEVDQNDGQSKSINYIRPRPFSHENNRECKLDVVCHENECKILQKLCCQECAHFVHPNHKTDSLDWYINHIREKIKRRHRVQQTTTHEISVLKSEQRKRVEKECRSIEDTTEYKNKIKLSSTSRKEAFDKMIRLLKLVRHQNLDQFKQHHQEFLVKDDQFFLVDERERQKLQQNQFLQTQQQEEIKALRLTGGLWERNMNKLAGALKRFTKRMLSHSKNEYQAKFSYPQYCPG</sequence>
<comment type="caution">
    <text evidence="1">The sequence shown here is derived from an EMBL/GenBank/DDBJ whole genome shotgun (WGS) entry which is preliminary data.</text>
</comment>
<dbReference type="AlphaFoldDB" id="A0A8S1SMT4"/>
<reference evidence="1" key="1">
    <citation type="submission" date="2021-01" db="EMBL/GenBank/DDBJ databases">
        <authorList>
            <consortium name="Genoscope - CEA"/>
            <person name="William W."/>
        </authorList>
    </citation>
    <scope>NUCLEOTIDE SEQUENCE</scope>
</reference>
<proteinExistence type="predicted"/>
<keyword evidence="2" id="KW-1185">Reference proteome</keyword>
<accession>A0A8S1SMT4</accession>
<dbReference type="Proteomes" id="UP000683925">
    <property type="component" value="Unassembled WGS sequence"/>
</dbReference>
<dbReference type="EMBL" id="CAJJDP010000014">
    <property type="protein sequence ID" value="CAD8142821.1"/>
    <property type="molecule type" value="Genomic_DNA"/>
</dbReference>
<evidence type="ECO:0000313" key="2">
    <source>
        <dbReference type="Proteomes" id="UP000683925"/>
    </source>
</evidence>
<dbReference type="OMA" id="CEAEIIE"/>
<organism evidence="1 2">
    <name type="scientific">Paramecium octaurelia</name>
    <dbReference type="NCBI Taxonomy" id="43137"/>
    <lineage>
        <taxon>Eukaryota</taxon>
        <taxon>Sar</taxon>
        <taxon>Alveolata</taxon>
        <taxon>Ciliophora</taxon>
        <taxon>Intramacronucleata</taxon>
        <taxon>Oligohymenophorea</taxon>
        <taxon>Peniculida</taxon>
        <taxon>Parameciidae</taxon>
        <taxon>Paramecium</taxon>
    </lineage>
</organism>